<dbReference type="RefSeq" id="WP_320381578.1">
    <property type="nucleotide sequence ID" value="NZ_JAWDIQ010000004.1"/>
</dbReference>
<organism evidence="1 2">
    <name type="scientific">Paracerasibacillus soli</name>
    <dbReference type="NCBI Taxonomy" id="480284"/>
    <lineage>
        <taxon>Bacteria</taxon>
        <taxon>Bacillati</taxon>
        <taxon>Bacillota</taxon>
        <taxon>Bacilli</taxon>
        <taxon>Bacillales</taxon>
        <taxon>Bacillaceae</taxon>
        <taxon>Paracerasibacillus</taxon>
    </lineage>
</organism>
<evidence type="ECO:0000313" key="1">
    <source>
        <dbReference type="EMBL" id="MDY0410616.1"/>
    </source>
</evidence>
<dbReference type="Proteomes" id="UP001275315">
    <property type="component" value="Unassembled WGS sequence"/>
</dbReference>
<accession>A0ABU5CW59</accession>
<proteinExistence type="predicted"/>
<reference evidence="1 2" key="1">
    <citation type="submission" date="2023-10" db="EMBL/GenBank/DDBJ databases">
        <title>Virgibacillus soli CC-YMP-6 genome.</title>
        <authorList>
            <person name="Miliotis G."/>
            <person name="Sengupta P."/>
            <person name="Hameed A."/>
            <person name="Chuvochina M."/>
            <person name="Mcdonagh F."/>
            <person name="Simpson A.C."/>
            <person name="Singh N.K."/>
            <person name="Rekha P.D."/>
            <person name="Raman K."/>
            <person name="Hugenholtz P."/>
            <person name="Venkateswaran K."/>
        </authorList>
    </citation>
    <scope>NUCLEOTIDE SEQUENCE [LARGE SCALE GENOMIC DNA]</scope>
    <source>
        <strain evidence="1 2">CC-YMP-6</strain>
    </source>
</reference>
<gene>
    <name evidence="1" type="ORF">RWD45_21350</name>
</gene>
<name>A0ABU5CW59_9BACI</name>
<sequence>MKTLNIDIETYSGVDLAKSGVYRYVDGDDFEVMPFAYSVDSGPVQVIHLETVSLSRLKLNKRYLMKI</sequence>
<evidence type="ECO:0000313" key="2">
    <source>
        <dbReference type="Proteomes" id="UP001275315"/>
    </source>
</evidence>
<dbReference type="EMBL" id="JAWDIQ010000004">
    <property type="protein sequence ID" value="MDY0410616.1"/>
    <property type="molecule type" value="Genomic_DNA"/>
</dbReference>
<keyword evidence="2" id="KW-1185">Reference proteome</keyword>
<comment type="caution">
    <text evidence="1">The sequence shown here is derived from an EMBL/GenBank/DDBJ whole genome shotgun (WGS) entry which is preliminary data.</text>
</comment>
<protein>
    <submittedName>
        <fullName evidence="1">Uncharacterized protein</fullName>
    </submittedName>
</protein>